<sequence length="38" mass="4075">MTGEKRGTIPCTGAGLASFHKWTINFPGPVTGTVTRRK</sequence>
<reference evidence="1 2" key="1">
    <citation type="submission" date="2019-03" db="EMBL/GenBank/DDBJ databases">
        <title>Deep-cultivation of Planctomycetes and their phenomic and genomic characterization uncovers novel biology.</title>
        <authorList>
            <person name="Wiegand S."/>
            <person name="Jogler M."/>
            <person name="Boedeker C."/>
            <person name="Pinto D."/>
            <person name="Vollmers J."/>
            <person name="Rivas-Marin E."/>
            <person name="Kohn T."/>
            <person name="Peeters S.H."/>
            <person name="Heuer A."/>
            <person name="Rast P."/>
            <person name="Oberbeckmann S."/>
            <person name="Bunk B."/>
            <person name="Jeske O."/>
            <person name="Meyerdierks A."/>
            <person name="Storesund J.E."/>
            <person name="Kallscheuer N."/>
            <person name="Luecker S."/>
            <person name="Lage O.M."/>
            <person name="Pohl T."/>
            <person name="Merkel B.J."/>
            <person name="Hornburger P."/>
            <person name="Mueller R.-W."/>
            <person name="Bruemmer F."/>
            <person name="Labrenz M."/>
            <person name="Spormann A.M."/>
            <person name="Op den Camp H."/>
            <person name="Overmann J."/>
            <person name="Amann R."/>
            <person name="Jetten M.S.M."/>
            <person name="Mascher T."/>
            <person name="Medema M.H."/>
            <person name="Devos D.P."/>
            <person name="Kaster A.-K."/>
            <person name="Ovreas L."/>
            <person name="Rohde M."/>
            <person name="Galperin M.Y."/>
            <person name="Jogler C."/>
        </authorList>
    </citation>
    <scope>NUCLEOTIDE SEQUENCE [LARGE SCALE GENOMIC DNA]</scope>
    <source>
        <strain evidence="1 2">Enr13</strain>
    </source>
</reference>
<proteinExistence type="predicted"/>
<protein>
    <submittedName>
        <fullName evidence="1">Uncharacterized protein</fullName>
    </submittedName>
</protein>
<keyword evidence="2" id="KW-1185">Reference proteome</keyword>
<evidence type="ECO:0000313" key="1">
    <source>
        <dbReference type="EMBL" id="QDV41253.1"/>
    </source>
</evidence>
<dbReference type="Proteomes" id="UP000319004">
    <property type="component" value="Chromosome"/>
</dbReference>
<dbReference type="KEGG" id="snep:Enr13x_10910"/>
<gene>
    <name evidence="1" type="ORF">Enr13x_10910</name>
</gene>
<dbReference type="EMBL" id="CP037423">
    <property type="protein sequence ID" value="QDV41253.1"/>
    <property type="molecule type" value="Genomic_DNA"/>
</dbReference>
<accession>A0A518HK81</accession>
<evidence type="ECO:0000313" key="2">
    <source>
        <dbReference type="Proteomes" id="UP000319004"/>
    </source>
</evidence>
<organism evidence="1 2">
    <name type="scientific">Stieleria neptunia</name>
    <dbReference type="NCBI Taxonomy" id="2527979"/>
    <lineage>
        <taxon>Bacteria</taxon>
        <taxon>Pseudomonadati</taxon>
        <taxon>Planctomycetota</taxon>
        <taxon>Planctomycetia</taxon>
        <taxon>Pirellulales</taxon>
        <taxon>Pirellulaceae</taxon>
        <taxon>Stieleria</taxon>
    </lineage>
</organism>
<name>A0A518HK81_9BACT</name>
<dbReference type="AlphaFoldDB" id="A0A518HK81"/>